<dbReference type="Proteomes" id="UP000565262">
    <property type="component" value="Unassembled WGS sequence"/>
</dbReference>
<dbReference type="InterPro" id="IPR037185">
    <property type="entry name" value="EmrE-like"/>
</dbReference>
<reference evidence="7 8" key="1">
    <citation type="submission" date="2020-08" db="EMBL/GenBank/DDBJ databases">
        <title>Oceanospirillum sp. nov. isolated from marine sediment.</title>
        <authorList>
            <person name="Ji X."/>
        </authorList>
    </citation>
    <scope>NUCLEOTIDE SEQUENCE [LARGE SCALE GENOMIC DNA]</scope>
    <source>
        <strain evidence="7 8">D5</strain>
    </source>
</reference>
<sequence>MSVSLAYGLAIAIWSTTPLAIVFSNDSISPLMSAFLRMTLAAMLGSVLLRLLALELRWHWRALKAYLASVVGIFGAMAATYQAAQWIPSGLISVLFGLTTIVTGLLGHFLLENSRLTLKQWGAVFMGVAGLAIVFTDQILVSGFGIKGILFSLLAVFLFSISNVLMKIYGGHLHPLQQTVGALWVSLPFYVLACLVTGTGLVISEITLTSVAGVTYLAVFGSLVGFVAYFYLISHLPPAYVSLITLITPVLALMLGNQLNNEPVTIKMLSGAAVILLSMLFFMGDHFRVAVERRKSKESTAVTDVHALSDKAQ</sequence>
<feature type="transmembrane region" description="Helical" evidence="5">
    <location>
        <begin position="181"/>
        <end position="203"/>
    </location>
</feature>
<dbReference type="SUPFAM" id="SSF103481">
    <property type="entry name" value="Multidrug resistance efflux transporter EmrE"/>
    <property type="match status" value="2"/>
</dbReference>
<dbReference type="GO" id="GO:0016020">
    <property type="term" value="C:membrane"/>
    <property type="evidence" value="ECO:0007669"/>
    <property type="project" value="UniProtKB-SubCell"/>
</dbReference>
<dbReference type="EMBL" id="JACJFM010000036">
    <property type="protein sequence ID" value="MBB1488817.1"/>
    <property type="molecule type" value="Genomic_DNA"/>
</dbReference>
<evidence type="ECO:0000256" key="5">
    <source>
        <dbReference type="SAM" id="Phobius"/>
    </source>
</evidence>
<dbReference type="PANTHER" id="PTHR32322">
    <property type="entry name" value="INNER MEMBRANE TRANSPORTER"/>
    <property type="match status" value="1"/>
</dbReference>
<feature type="transmembrane region" description="Helical" evidence="5">
    <location>
        <begin position="90"/>
        <end position="111"/>
    </location>
</feature>
<feature type="transmembrane region" description="Helical" evidence="5">
    <location>
        <begin position="65"/>
        <end position="84"/>
    </location>
</feature>
<dbReference type="InterPro" id="IPR050638">
    <property type="entry name" value="AA-Vitamin_Transporters"/>
</dbReference>
<evidence type="ECO:0000313" key="8">
    <source>
        <dbReference type="Proteomes" id="UP000565262"/>
    </source>
</evidence>
<keyword evidence="2 5" id="KW-0812">Transmembrane</keyword>
<comment type="caution">
    <text evidence="7">The sequence shown here is derived from an EMBL/GenBank/DDBJ whole genome shotgun (WGS) entry which is preliminary data.</text>
</comment>
<keyword evidence="8" id="KW-1185">Reference proteome</keyword>
<evidence type="ECO:0000313" key="7">
    <source>
        <dbReference type="EMBL" id="MBB1488817.1"/>
    </source>
</evidence>
<name>A0A839IWR7_9GAMM</name>
<feature type="transmembrane region" description="Helical" evidence="5">
    <location>
        <begin position="149"/>
        <end position="169"/>
    </location>
</feature>
<dbReference type="AlphaFoldDB" id="A0A839IWR7"/>
<feature type="transmembrane region" description="Helical" evidence="5">
    <location>
        <begin position="209"/>
        <end position="232"/>
    </location>
</feature>
<proteinExistence type="predicted"/>
<feature type="transmembrane region" description="Helical" evidence="5">
    <location>
        <begin position="123"/>
        <end position="143"/>
    </location>
</feature>
<evidence type="ECO:0000256" key="3">
    <source>
        <dbReference type="ARBA" id="ARBA00022989"/>
    </source>
</evidence>
<evidence type="ECO:0000259" key="6">
    <source>
        <dbReference type="Pfam" id="PF00892"/>
    </source>
</evidence>
<dbReference type="Pfam" id="PF00892">
    <property type="entry name" value="EamA"/>
    <property type="match status" value="2"/>
</dbReference>
<evidence type="ECO:0000256" key="4">
    <source>
        <dbReference type="ARBA" id="ARBA00023136"/>
    </source>
</evidence>
<feature type="transmembrane region" description="Helical" evidence="5">
    <location>
        <begin position="239"/>
        <end position="256"/>
    </location>
</feature>
<dbReference type="RefSeq" id="WP_182810588.1">
    <property type="nucleotide sequence ID" value="NZ_JACJFM010000036.1"/>
</dbReference>
<accession>A0A839IWR7</accession>
<feature type="domain" description="EamA" evidence="6">
    <location>
        <begin position="9"/>
        <end position="135"/>
    </location>
</feature>
<comment type="subcellular location">
    <subcellularLocation>
        <location evidence="1">Membrane</location>
        <topology evidence="1">Multi-pass membrane protein</topology>
    </subcellularLocation>
</comment>
<dbReference type="InterPro" id="IPR000620">
    <property type="entry name" value="EamA_dom"/>
</dbReference>
<gene>
    <name evidence="7" type="ORF">H4O21_19595</name>
</gene>
<dbReference type="PANTHER" id="PTHR32322:SF14">
    <property type="entry name" value="PROTEIN PAGO"/>
    <property type="match status" value="1"/>
</dbReference>
<keyword evidence="4 5" id="KW-0472">Membrane</keyword>
<organism evidence="7 8">
    <name type="scientific">Oceanospirillum sediminis</name>
    <dbReference type="NCBI Taxonomy" id="2760088"/>
    <lineage>
        <taxon>Bacteria</taxon>
        <taxon>Pseudomonadati</taxon>
        <taxon>Pseudomonadota</taxon>
        <taxon>Gammaproteobacteria</taxon>
        <taxon>Oceanospirillales</taxon>
        <taxon>Oceanospirillaceae</taxon>
        <taxon>Oceanospirillum</taxon>
    </lineage>
</organism>
<evidence type="ECO:0000256" key="1">
    <source>
        <dbReference type="ARBA" id="ARBA00004141"/>
    </source>
</evidence>
<evidence type="ECO:0000256" key="2">
    <source>
        <dbReference type="ARBA" id="ARBA00022692"/>
    </source>
</evidence>
<feature type="transmembrane region" description="Helical" evidence="5">
    <location>
        <begin position="268"/>
        <end position="287"/>
    </location>
</feature>
<feature type="domain" description="EamA" evidence="6">
    <location>
        <begin position="147"/>
        <end position="282"/>
    </location>
</feature>
<feature type="transmembrane region" description="Helical" evidence="5">
    <location>
        <begin position="34"/>
        <end position="53"/>
    </location>
</feature>
<keyword evidence="3 5" id="KW-1133">Transmembrane helix</keyword>
<protein>
    <submittedName>
        <fullName evidence="7">DMT family transporter</fullName>
    </submittedName>
</protein>